<dbReference type="RefSeq" id="XP_056685331.1">
    <property type="nucleotide sequence ID" value="XM_056829353.1"/>
</dbReference>
<name>A0ABM3QPM8_SPIOL</name>
<organism evidence="2 3">
    <name type="scientific">Spinacia oleracea</name>
    <name type="common">Spinach</name>
    <dbReference type="NCBI Taxonomy" id="3562"/>
    <lineage>
        <taxon>Eukaryota</taxon>
        <taxon>Viridiplantae</taxon>
        <taxon>Streptophyta</taxon>
        <taxon>Embryophyta</taxon>
        <taxon>Tracheophyta</taxon>
        <taxon>Spermatophyta</taxon>
        <taxon>Magnoliopsida</taxon>
        <taxon>eudicotyledons</taxon>
        <taxon>Gunneridae</taxon>
        <taxon>Pentapetalae</taxon>
        <taxon>Caryophyllales</taxon>
        <taxon>Chenopodiaceae</taxon>
        <taxon>Chenopodioideae</taxon>
        <taxon>Anserineae</taxon>
        <taxon>Spinacia</taxon>
    </lineage>
</organism>
<evidence type="ECO:0000313" key="2">
    <source>
        <dbReference type="Proteomes" id="UP000813463"/>
    </source>
</evidence>
<dbReference type="Proteomes" id="UP000813463">
    <property type="component" value="Chromosome 1"/>
</dbReference>
<dbReference type="GeneID" id="130461306"/>
<feature type="region of interest" description="Disordered" evidence="1">
    <location>
        <begin position="189"/>
        <end position="216"/>
    </location>
</feature>
<evidence type="ECO:0000313" key="3">
    <source>
        <dbReference type="RefSeq" id="XP_056685327.1"/>
    </source>
</evidence>
<reference evidence="2" key="1">
    <citation type="journal article" date="2021" name="Nat. Commun.">
        <title>Genomic analyses provide insights into spinach domestication and the genetic basis of agronomic traits.</title>
        <authorList>
            <person name="Cai X."/>
            <person name="Sun X."/>
            <person name="Xu C."/>
            <person name="Sun H."/>
            <person name="Wang X."/>
            <person name="Ge C."/>
            <person name="Zhang Z."/>
            <person name="Wang Q."/>
            <person name="Fei Z."/>
            <person name="Jiao C."/>
            <person name="Wang Q."/>
        </authorList>
    </citation>
    <scope>NUCLEOTIDE SEQUENCE [LARGE SCALE GENOMIC DNA]</scope>
    <source>
        <strain evidence="2">cv. Varoflay</strain>
    </source>
</reference>
<evidence type="ECO:0000256" key="1">
    <source>
        <dbReference type="SAM" id="MobiDB-lite"/>
    </source>
</evidence>
<gene>
    <name evidence="3 4" type="primary">LOC130461306</name>
</gene>
<keyword evidence="2" id="KW-1185">Reference proteome</keyword>
<protein>
    <submittedName>
        <fullName evidence="3 4">Uncharacterized protein</fullName>
    </submittedName>
</protein>
<dbReference type="PANTHER" id="PTHR33972">
    <property type="entry name" value="EXPRESSED PROTEIN"/>
    <property type="match status" value="1"/>
</dbReference>
<sequence length="216" mass="24131">MFSLYNLYIAHLHFKDYPFSPNLLIFSISCWWVGLASCSRLKIQFPIPSTISKSIRMARSLSQTLTRFSPLSNSLSTAASTTRLINFRHRSNSPEINSVEFPVAEDTEKVAINTLEDEIHNIIVKRSQPDWIPLVPGASYWVPPRSKAHGYAKVIRKLVHCSAATARMKGHTNKSVSLSSSRGWPSSAHYFKGGSHSPMEGETTSKYASQSEDEEG</sequence>
<evidence type="ECO:0000313" key="4">
    <source>
        <dbReference type="RefSeq" id="XP_056685331.1"/>
    </source>
</evidence>
<reference evidence="3 4" key="2">
    <citation type="submission" date="2025-05" db="UniProtKB">
        <authorList>
            <consortium name="RefSeq"/>
        </authorList>
    </citation>
    <scope>IDENTIFICATION</scope>
    <source>
        <tissue evidence="3 4">Leaf</tissue>
    </source>
</reference>
<accession>A0ABM3QPM8</accession>
<dbReference type="PANTHER" id="PTHR33972:SF2">
    <property type="entry name" value="OS04G0606700 PROTEIN"/>
    <property type="match status" value="1"/>
</dbReference>
<dbReference type="RefSeq" id="XP_056685327.1">
    <property type="nucleotide sequence ID" value="XM_056829349.1"/>
</dbReference>
<proteinExistence type="predicted"/>